<evidence type="ECO:0000313" key="1">
    <source>
        <dbReference type="EMBL" id="KAJ0087282.1"/>
    </source>
</evidence>
<keyword evidence="2" id="KW-1185">Reference proteome</keyword>
<accession>A0ACC1AKU4</accession>
<sequence>MKEEQGCWRLVTSLHLKRQEALQ</sequence>
<reference evidence="2" key="1">
    <citation type="journal article" date="2023" name="G3 (Bethesda)">
        <title>Genome assembly and association tests identify interacting loci associated with vigor, precocity, and sex in interspecific pistachio rootstocks.</title>
        <authorList>
            <person name="Palmer W."/>
            <person name="Jacygrad E."/>
            <person name="Sagayaradj S."/>
            <person name="Cavanaugh K."/>
            <person name="Han R."/>
            <person name="Bertier L."/>
            <person name="Beede B."/>
            <person name="Kafkas S."/>
            <person name="Golino D."/>
            <person name="Preece J."/>
            <person name="Michelmore R."/>
        </authorList>
    </citation>
    <scope>NUCLEOTIDE SEQUENCE [LARGE SCALE GENOMIC DNA]</scope>
</reference>
<gene>
    <name evidence="1" type="ORF">Patl1_06939</name>
</gene>
<evidence type="ECO:0000313" key="2">
    <source>
        <dbReference type="Proteomes" id="UP001164250"/>
    </source>
</evidence>
<name>A0ACC1AKU4_9ROSI</name>
<protein>
    <submittedName>
        <fullName evidence="1">Uncharacterized protein</fullName>
    </submittedName>
</protein>
<proteinExistence type="predicted"/>
<comment type="caution">
    <text evidence="1">The sequence shown here is derived from an EMBL/GenBank/DDBJ whole genome shotgun (WGS) entry which is preliminary data.</text>
</comment>
<organism evidence="1 2">
    <name type="scientific">Pistacia atlantica</name>
    <dbReference type="NCBI Taxonomy" id="434234"/>
    <lineage>
        <taxon>Eukaryota</taxon>
        <taxon>Viridiplantae</taxon>
        <taxon>Streptophyta</taxon>
        <taxon>Embryophyta</taxon>
        <taxon>Tracheophyta</taxon>
        <taxon>Spermatophyta</taxon>
        <taxon>Magnoliopsida</taxon>
        <taxon>eudicotyledons</taxon>
        <taxon>Gunneridae</taxon>
        <taxon>Pentapetalae</taxon>
        <taxon>rosids</taxon>
        <taxon>malvids</taxon>
        <taxon>Sapindales</taxon>
        <taxon>Anacardiaceae</taxon>
        <taxon>Pistacia</taxon>
    </lineage>
</organism>
<dbReference type="Proteomes" id="UP001164250">
    <property type="component" value="Chromosome 10"/>
</dbReference>
<dbReference type="EMBL" id="CM047906">
    <property type="protein sequence ID" value="KAJ0087282.1"/>
    <property type="molecule type" value="Genomic_DNA"/>
</dbReference>